<evidence type="ECO:0000313" key="5">
    <source>
        <dbReference type="Proteomes" id="UP000193136"/>
    </source>
</evidence>
<gene>
    <name evidence="4" type="ORF">B5V00_10210</name>
</gene>
<dbReference type="Gene3D" id="3.40.109.10">
    <property type="entry name" value="NADH Oxidase"/>
    <property type="match status" value="1"/>
</dbReference>
<dbReference type="RefSeq" id="WP_085010692.1">
    <property type="nucleotide sequence ID" value="NZ_NAAD01000012.1"/>
</dbReference>
<protein>
    <submittedName>
        <fullName evidence="4">Nitroreductase</fullName>
    </submittedName>
</protein>
<evidence type="ECO:0000256" key="1">
    <source>
        <dbReference type="ARBA" id="ARBA00007118"/>
    </source>
</evidence>
<dbReference type="PANTHER" id="PTHR43673:SF10">
    <property type="entry name" value="NADH DEHYDROGENASE_NAD(P)H NITROREDUCTASE XCC3605-RELATED"/>
    <property type="match status" value="1"/>
</dbReference>
<accession>A0A1X0Y2I3</accession>
<dbReference type="InterPro" id="IPR029479">
    <property type="entry name" value="Nitroreductase"/>
</dbReference>
<dbReference type="Pfam" id="PF00881">
    <property type="entry name" value="Nitroreductase"/>
    <property type="match status" value="1"/>
</dbReference>
<feature type="domain" description="Nitroreductase" evidence="3">
    <location>
        <begin position="10"/>
        <end position="150"/>
    </location>
</feature>
<dbReference type="EMBL" id="NAAD01000012">
    <property type="protein sequence ID" value="ORJ59262.1"/>
    <property type="molecule type" value="Genomic_DNA"/>
</dbReference>
<dbReference type="Gene3D" id="2.20.180.10">
    <property type="entry name" value="putative fmn-dependent nitroreductase like domains"/>
    <property type="match status" value="1"/>
</dbReference>
<dbReference type="CDD" id="cd02062">
    <property type="entry name" value="Nitro_FMN_reductase"/>
    <property type="match status" value="1"/>
</dbReference>
<reference evidence="4 5" key="1">
    <citation type="submission" date="2017-03" db="EMBL/GenBank/DDBJ databases">
        <title>Genome sequence of Geothermobacter sp. EPR-M, Deep-Sea Iron Reducer.</title>
        <authorList>
            <person name="Tully B."/>
            <person name="Savalia P."/>
            <person name="Abuyen K."/>
            <person name="Baughan C."/>
            <person name="Romero E."/>
            <person name="Ronkowski C."/>
            <person name="Torres B."/>
            <person name="Tremblay J."/>
            <person name="Trujillo A."/>
            <person name="Tyler M."/>
            <person name="Perez-Rodriguez I."/>
            <person name="Amend J."/>
        </authorList>
    </citation>
    <scope>NUCLEOTIDE SEQUENCE [LARGE SCALE GENOMIC DNA]</scope>
    <source>
        <strain evidence="4 5">EPR-M</strain>
    </source>
</reference>
<dbReference type="PANTHER" id="PTHR43673">
    <property type="entry name" value="NAD(P)H NITROREDUCTASE YDGI-RELATED"/>
    <property type="match status" value="1"/>
</dbReference>
<sequence>MFKDIVLKNRSYRRFREDATIEEQDLRELVNLARLTASGANRQPLKYLLSNTPEKNGRIFPHLHWAGYLQDWPGPAAGERPSAYIVILGDTSIARGFGCDHGIAAQTILLGAVEKGWGGCIMGAINRDALRKALNIPEQFEILLVLALGKPVEEVVIEPVPADGNVKYWRDEKGTHHVPKRALEEIILSLGEDV</sequence>
<comment type="caution">
    <text evidence="4">The sequence shown here is derived from an EMBL/GenBank/DDBJ whole genome shotgun (WGS) entry which is preliminary data.</text>
</comment>
<organism evidence="4 5">
    <name type="scientific">Geothermobacter hydrogeniphilus</name>
    <dbReference type="NCBI Taxonomy" id="1969733"/>
    <lineage>
        <taxon>Bacteria</taxon>
        <taxon>Pseudomonadati</taxon>
        <taxon>Thermodesulfobacteriota</taxon>
        <taxon>Desulfuromonadia</taxon>
        <taxon>Desulfuromonadales</taxon>
        <taxon>Geothermobacteraceae</taxon>
        <taxon>Geothermobacter</taxon>
    </lineage>
</organism>
<proteinExistence type="inferred from homology"/>
<comment type="similarity">
    <text evidence="1">Belongs to the nitroreductase family.</text>
</comment>
<evidence type="ECO:0000256" key="2">
    <source>
        <dbReference type="ARBA" id="ARBA00023002"/>
    </source>
</evidence>
<keyword evidence="2" id="KW-0560">Oxidoreductase</keyword>
<dbReference type="GO" id="GO:0016491">
    <property type="term" value="F:oxidoreductase activity"/>
    <property type="evidence" value="ECO:0007669"/>
    <property type="project" value="UniProtKB-KW"/>
</dbReference>
<name>A0A1X0Y2I3_9BACT</name>
<dbReference type="AlphaFoldDB" id="A0A1X0Y2I3"/>
<dbReference type="OrthoDB" id="9804207at2"/>
<keyword evidence="5" id="KW-1185">Reference proteome</keyword>
<dbReference type="SUPFAM" id="SSF55469">
    <property type="entry name" value="FMN-dependent nitroreductase-like"/>
    <property type="match status" value="1"/>
</dbReference>
<evidence type="ECO:0000259" key="3">
    <source>
        <dbReference type="Pfam" id="PF00881"/>
    </source>
</evidence>
<dbReference type="InterPro" id="IPR023312">
    <property type="entry name" value="Put_nitroreductase_C_bac"/>
</dbReference>
<dbReference type="Proteomes" id="UP000193136">
    <property type="component" value="Unassembled WGS sequence"/>
</dbReference>
<dbReference type="STRING" id="1969733.B5V00_10210"/>
<evidence type="ECO:0000313" key="4">
    <source>
        <dbReference type="EMBL" id="ORJ59262.1"/>
    </source>
</evidence>
<dbReference type="InterPro" id="IPR000415">
    <property type="entry name" value="Nitroreductase-like"/>
</dbReference>